<dbReference type="InParanoid" id="M1DZN3"/>
<dbReference type="Gramene" id="PGSC0003DMT400096984">
    <property type="protein sequence ID" value="PGSC0003DMT400096984"/>
    <property type="gene ID" value="PGSC0003DMG400046555"/>
</dbReference>
<feature type="region of interest" description="Disordered" evidence="1">
    <location>
        <begin position="1"/>
        <end position="26"/>
    </location>
</feature>
<evidence type="ECO:0000313" key="2">
    <source>
        <dbReference type="EnsemblPlants" id="PGSC0003DMT400096984"/>
    </source>
</evidence>
<accession>M1DZN3</accession>
<evidence type="ECO:0000256" key="1">
    <source>
        <dbReference type="SAM" id="MobiDB-lite"/>
    </source>
</evidence>
<organism evidence="2 3">
    <name type="scientific">Solanum tuberosum</name>
    <name type="common">Potato</name>
    <dbReference type="NCBI Taxonomy" id="4113"/>
    <lineage>
        <taxon>Eukaryota</taxon>
        <taxon>Viridiplantae</taxon>
        <taxon>Streptophyta</taxon>
        <taxon>Embryophyta</taxon>
        <taxon>Tracheophyta</taxon>
        <taxon>Spermatophyta</taxon>
        <taxon>Magnoliopsida</taxon>
        <taxon>eudicotyledons</taxon>
        <taxon>Gunneridae</taxon>
        <taxon>Pentapetalae</taxon>
        <taxon>asterids</taxon>
        <taxon>lamiids</taxon>
        <taxon>Solanales</taxon>
        <taxon>Solanaceae</taxon>
        <taxon>Solanoideae</taxon>
        <taxon>Solaneae</taxon>
        <taxon>Solanum</taxon>
    </lineage>
</organism>
<evidence type="ECO:0000313" key="3">
    <source>
        <dbReference type="Proteomes" id="UP000011115"/>
    </source>
</evidence>
<dbReference type="AlphaFoldDB" id="M1DZN3"/>
<name>M1DZN3_SOLTU</name>
<dbReference type="HOGENOM" id="CLU_163671_0_0_1"/>
<dbReference type="Proteomes" id="UP000011115">
    <property type="component" value="Unassembled WGS sequence"/>
</dbReference>
<dbReference type="PaxDb" id="4113-PGSC0003DMT400096984"/>
<keyword evidence="3" id="KW-1185">Reference proteome</keyword>
<protein>
    <submittedName>
        <fullName evidence="2">Uncharacterized protein</fullName>
    </submittedName>
</protein>
<reference evidence="3" key="1">
    <citation type="journal article" date="2011" name="Nature">
        <title>Genome sequence and analysis of the tuber crop potato.</title>
        <authorList>
            <consortium name="The Potato Genome Sequencing Consortium"/>
        </authorList>
    </citation>
    <scope>NUCLEOTIDE SEQUENCE [LARGE SCALE GENOMIC DNA]</scope>
    <source>
        <strain evidence="3">cv. DM1-3 516 R44</strain>
    </source>
</reference>
<dbReference type="EnsemblPlants" id="PGSC0003DMT400096984">
    <property type="protein sequence ID" value="PGSC0003DMT400096984"/>
    <property type="gene ID" value="PGSC0003DMG400046555"/>
</dbReference>
<sequence length="118" mass="13382">MGRGSARRVEAVNLPSQPLRPPRLSEDHKDLHGPWFFKRPMGVSVEPYRVHGLRPSASSHQIQTTTDREVQFLSIHITVKSVADLQFSRIIGESLFSEDNSHEYLFSIFSPLVSVLLD</sequence>
<proteinExistence type="predicted"/>
<reference evidence="2" key="2">
    <citation type="submission" date="2015-06" db="UniProtKB">
        <authorList>
            <consortium name="EnsemblPlants"/>
        </authorList>
    </citation>
    <scope>IDENTIFICATION</scope>
    <source>
        <strain evidence="2">DM1-3 516 R44</strain>
    </source>
</reference>